<reference evidence="7 8" key="1">
    <citation type="submission" date="2011-11" db="EMBL/GenBank/DDBJ databases">
        <title>Complete sequence of Spirochaeta sp. grapes.</title>
        <authorList>
            <consortium name="US DOE Joint Genome Institute"/>
            <person name="Lucas S."/>
            <person name="Han J."/>
            <person name="Lapidus A."/>
            <person name="Cheng J.-F."/>
            <person name="Goodwin L."/>
            <person name="Pitluck S."/>
            <person name="Peters L."/>
            <person name="Ovchinnikova G."/>
            <person name="Munk A.C."/>
            <person name="Detter J.C."/>
            <person name="Han C."/>
            <person name="Tapia R."/>
            <person name="Land M."/>
            <person name="Hauser L."/>
            <person name="Kyrpides N."/>
            <person name="Ivanova N."/>
            <person name="Pagani I."/>
            <person name="Ritalahtilisa K."/>
            <person name="Loeffler F."/>
            <person name="Woyke T."/>
        </authorList>
    </citation>
    <scope>NUCLEOTIDE SEQUENCE [LARGE SCALE GENOMIC DNA]</scope>
    <source>
        <strain evidence="8">ATCC BAA-1885 / DSM 22778 / Grapes</strain>
    </source>
</reference>
<dbReference type="Proteomes" id="UP000005632">
    <property type="component" value="Chromosome"/>
</dbReference>
<dbReference type="Pfam" id="PF13347">
    <property type="entry name" value="MFS_2"/>
    <property type="match status" value="1"/>
</dbReference>
<feature type="transmembrane region" description="Helical" evidence="5">
    <location>
        <begin position="239"/>
        <end position="263"/>
    </location>
</feature>
<gene>
    <name evidence="7" type="ordered locus">SpiGrapes_0580</name>
</gene>
<dbReference type="GO" id="GO:0006814">
    <property type="term" value="P:sodium ion transport"/>
    <property type="evidence" value="ECO:0007669"/>
    <property type="project" value="InterPro"/>
</dbReference>
<evidence type="ECO:0000256" key="1">
    <source>
        <dbReference type="ARBA" id="ARBA00009617"/>
    </source>
</evidence>
<proteinExistence type="inferred from homology"/>
<dbReference type="AlphaFoldDB" id="G8QXC8"/>
<evidence type="ECO:0000256" key="2">
    <source>
        <dbReference type="ARBA" id="ARBA00022692"/>
    </source>
</evidence>
<feature type="transmembrane region" description="Helical" evidence="5">
    <location>
        <begin position="111"/>
        <end position="134"/>
    </location>
</feature>
<dbReference type="CDD" id="cd17332">
    <property type="entry name" value="MFS_MelB_like"/>
    <property type="match status" value="1"/>
</dbReference>
<feature type="domain" description="Major facilitator superfamily (MFS) profile" evidence="6">
    <location>
        <begin position="10"/>
        <end position="434"/>
    </location>
</feature>
<evidence type="ECO:0000259" key="6">
    <source>
        <dbReference type="PROSITE" id="PS50850"/>
    </source>
</evidence>
<dbReference type="GO" id="GO:0008643">
    <property type="term" value="P:carbohydrate transport"/>
    <property type="evidence" value="ECO:0007669"/>
    <property type="project" value="InterPro"/>
</dbReference>
<evidence type="ECO:0000313" key="7">
    <source>
        <dbReference type="EMBL" id="AEV28429.1"/>
    </source>
</evidence>
<dbReference type="HOGENOM" id="CLU_027408_6_0_12"/>
<dbReference type="InterPro" id="IPR001927">
    <property type="entry name" value="Na/Gal_symport"/>
</dbReference>
<evidence type="ECO:0000256" key="4">
    <source>
        <dbReference type="ARBA" id="ARBA00023136"/>
    </source>
</evidence>
<evidence type="ECO:0000256" key="5">
    <source>
        <dbReference type="SAM" id="Phobius"/>
    </source>
</evidence>
<dbReference type="eggNOG" id="COG2211">
    <property type="taxonomic scope" value="Bacteria"/>
</dbReference>
<dbReference type="SUPFAM" id="SSF103473">
    <property type="entry name" value="MFS general substrate transporter"/>
    <property type="match status" value="1"/>
</dbReference>
<dbReference type="OrthoDB" id="9764596at2"/>
<feature type="transmembrane region" description="Helical" evidence="5">
    <location>
        <begin position="411"/>
        <end position="431"/>
    </location>
</feature>
<dbReference type="InterPro" id="IPR020846">
    <property type="entry name" value="MFS_dom"/>
</dbReference>
<dbReference type="Gene3D" id="1.20.1250.20">
    <property type="entry name" value="MFS general substrate transporter like domains"/>
    <property type="match status" value="1"/>
</dbReference>
<feature type="transmembrane region" description="Helical" evidence="5">
    <location>
        <begin position="42"/>
        <end position="60"/>
    </location>
</feature>
<comment type="similarity">
    <text evidence="1">Belongs to the sodium:galactoside symporter (TC 2.A.2) family.</text>
</comment>
<dbReference type="STRING" id="158190.SpiGrapes_0580"/>
<dbReference type="GO" id="GO:0005886">
    <property type="term" value="C:plasma membrane"/>
    <property type="evidence" value="ECO:0007669"/>
    <property type="project" value="TreeGrafter"/>
</dbReference>
<feature type="transmembrane region" description="Helical" evidence="5">
    <location>
        <begin position="81"/>
        <end position="99"/>
    </location>
</feature>
<dbReference type="PANTHER" id="PTHR11328:SF24">
    <property type="entry name" value="MAJOR FACILITATOR SUPERFAMILY (MFS) PROFILE DOMAIN-CONTAINING PROTEIN"/>
    <property type="match status" value="1"/>
</dbReference>
<evidence type="ECO:0000256" key="3">
    <source>
        <dbReference type="ARBA" id="ARBA00022989"/>
    </source>
</evidence>
<sequence length="476" mass="52996">MEARKVTTKTLLSYGCGDIYGGGSFLIISTLFIFFLSNVVGLSPAIAGFIVFAGKFWDAISDPLFGCISDRTKSRFGRRRVFFLIGIVPVAVSFFLLWLSVRFDSQILTAAYYFFAYLLFCTVFTMVMVPYNALVTEITTDYKTRTRLSGAKMLFSQFSALLAGTIPGFIVNNLYKDNQAKGFFLVGLFFGIFYAIPWIFVYKGTWESTDLPLAHSKSLGESFKDLSSLMKNKTYKIHIGMYLLAYSAMDIMSACFIYFVTYYFGRPQIYIVCLGSMLLSQILSLPLYLFTANKIGKGRTYTIGAIILSLAMCSFLFIPSDVSLVGLVALSCIMGIGFSAIISMPWAMLPESSDVDELLNGNARSGAVAGMFTLIRKLVQAFILWLFGSLLSLIGFSAALKAQSPQTIEGIRLIFCIVPLICMFFAVLVSFKYPVNPHTFKVVRKELDRLHDGGKKEDADEKTKAVCEKMTGHAYR</sequence>
<keyword evidence="4 5" id="KW-0472">Membrane</keyword>
<dbReference type="EMBL" id="CP003155">
    <property type="protein sequence ID" value="AEV28429.1"/>
    <property type="molecule type" value="Genomic_DNA"/>
</dbReference>
<dbReference type="GO" id="GO:0015293">
    <property type="term" value="F:symporter activity"/>
    <property type="evidence" value="ECO:0007669"/>
    <property type="project" value="InterPro"/>
</dbReference>
<dbReference type="InterPro" id="IPR036259">
    <property type="entry name" value="MFS_trans_sf"/>
</dbReference>
<evidence type="ECO:0000313" key="8">
    <source>
        <dbReference type="Proteomes" id="UP000005632"/>
    </source>
</evidence>
<dbReference type="InterPro" id="IPR039672">
    <property type="entry name" value="MFS_2"/>
</dbReference>
<dbReference type="NCBIfam" id="TIGR00792">
    <property type="entry name" value="gph"/>
    <property type="match status" value="1"/>
</dbReference>
<organism evidence="7 8">
    <name type="scientific">Sphaerochaeta pleomorpha (strain ATCC BAA-1885 / DSM 22778 / Grapes)</name>
    <dbReference type="NCBI Taxonomy" id="158190"/>
    <lineage>
        <taxon>Bacteria</taxon>
        <taxon>Pseudomonadati</taxon>
        <taxon>Spirochaetota</taxon>
        <taxon>Spirochaetia</taxon>
        <taxon>Spirochaetales</taxon>
        <taxon>Sphaerochaetaceae</taxon>
        <taxon>Sphaerochaeta</taxon>
    </lineage>
</organism>
<accession>G8QXC8</accession>
<dbReference type="PROSITE" id="PS50850">
    <property type="entry name" value="MFS"/>
    <property type="match status" value="1"/>
</dbReference>
<name>G8QXC8_SPHPG</name>
<protein>
    <submittedName>
        <fullName evidence="7">Glycoside/pentoside/hexuronide transporter</fullName>
    </submittedName>
</protein>
<dbReference type="RefSeq" id="WP_014269278.1">
    <property type="nucleotide sequence ID" value="NC_016633.1"/>
</dbReference>
<dbReference type="PANTHER" id="PTHR11328">
    <property type="entry name" value="MAJOR FACILITATOR SUPERFAMILY DOMAIN-CONTAINING PROTEIN"/>
    <property type="match status" value="1"/>
</dbReference>
<feature type="transmembrane region" description="Helical" evidence="5">
    <location>
        <begin position="12"/>
        <end position="36"/>
    </location>
</feature>
<dbReference type="KEGG" id="sgp:SpiGrapes_0580"/>
<feature type="transmembrane region" description="Helical" evidence="5">
    <location>
        <begin position="269"/>
        <end position="289"/>
    </location>
</feature>
<keyword evidence="3 5" id="KW-1133">Transmembrane helix</keyword>
<feature type="transmembrane region" description="Helical" evidence="5">
    <location>
        <begin position="381"/>
        <end position="399"/>
    </location>
</feature>
<keyword evidence="8" id="KW-1185">Reference proteome</keyword>
<feature type="transmembrane region" description="Helical" evidence="5">
    <location>
        <begin position="324"/>
        <end position="349"/>
    </location>
</feature>
<feature type="transmembrane region" description="Helical" evidence="5">
    <location>
        <begin position="183"/>
        <end position="202"/>
    </location>
</feature>
<feature type="transmembrane region" description="Helical" evidence="5">
    <location>
        <begin position="301"/>
        <end position="318"/>
    </location>
</feature>
<keyword evidence="2 5" id="KW-0812">Transmembrane</keyword>